<keyword evidence="2" id="KW-0472">Membrane</keyword>
<feature type="region of interest" description="Disordered" evidence="1">
    <location>
        <begin position="231"/>
        <end position="250"/>
    </location>
</feature>
<accession>A0ABV9W8D0</accession>
<protein>
    <recommendedName>
        <fullName evidence="5">Serine/threonine protein kinase</fullName>
    </recommendedName>
</protein>
<feature type="transmembrane region" description="Helical" evidence="2">
    <location>
        <begin position="77"/>
        <end position="101"/>
    </location>
</feature>
<feature type="transmembrane region" description="Helical" evidence="2">
    <location>
        <begin position="161"/>
        <end position="182"/>
    </location>
</feature>
<evidence type="ECO:0000313" key="4">
    <source>
        <dbReference type="Proteomes" id="UP001595912"/>
    </source>
</evidence>
<reference evidence="4" key="1">
    <citation type="journal article" date="2019" name="Int. J. Syst. Evol. Microbiol.">
        <title>The Global Catalogue of Microorganisms (GCM) 10K type strain sequencing project: providing services to taxonomists for standard genome sequencing and annotation.</title>
        <authorList>
            <consortium name="The Broad Institute Genomics Platform"/>
            <consortium name="The Broad Institute Genome Sequencing Center for Infectious Disease"/>
            <person name="Wu L."/>
            <person name="Ma J."/>
        </authorList>
    </citation>
    <scope>NUCLEOTIDE SEQUENCE [LARGE SCALE GENOMIC DNA]</scope>
    <source>
        <strain evidence="4">CGMCC 4.7152</strain>
    </source>
</reference>
<keyword evidence="4" id="KW-1185">Reference proteome</keyword>
<keyword evidence="2" id="KW-0812">Transmembrane</keyword>
<evidence type="ECO:0000313" key="3">
    <source>
        <dbReference type="EMBL" id="MFC5004522.1"/>
    </source>
</evidence>
<feature type="transmembrane region" description="Helical" evidence="2">
    <location>
        <begin position="194"/>
        <end position="218"/>
    </location>
</feature>
<comment type="caution">
    <text evidence="3">The sequence shown here is derived from an EMBL/GenBank/DDBJ whole genome shotgun (WGS) entry which is preliminary data.</text>
</comment>
<sequence length="397" mass="41908">MICGAPGFTTGDGHLCPEHGGRPPMTVARPRPPLGWQVLTWLFVAVTLGYLSLLVLNIVALAAVISTSASGTVFDLTALLSSVTLVWIWVYVGAFLCWSVSSRRTVQRLGYERDEILRHWTYTVWRLSLVLVIVFSLFVGSRPQPDADAFVRHGYALMGYTALRIAMVTLLSAYVILVWRRLTRTPGPTAPRESLLVGGVLGAGLAGLLVLAVVTLAVTVPATVPHASGASLPPSVAASPSAGPSQVRPRATLRAPAAIAEYARQSNQSPATAMRTAHPLPGVEVPFTAYYRDPAGHTIAIWGGTGQAYDKAFNADALDTVLAALGPLGGAPLDHFRLAQDGLSRGARCTQFTTTDQHGTACVWAGNGAVLALVFTALDAPATADLMWRALGGIVVV</sequence>
<dbReference type="Proteomes" id="UP001595912">
    <property type="component" value="Unassembled WGS sequence"/>
</dbReference>
<proteinExistence type="predicted"/>
<evidence type="ECO:0000256" key="1">
    <source>
        <dbReference type="SAM" id="MobiDB-lite"/>
    </source>
</evidence>
<evidence type="ECO:0008006" key="5">
    <source>
        <dbReference type="Google" id="ProtNLM"/>
    </source>
</evidence>
<feature type="transmembrane region" description="Helical" evidence="2">
    <location>
        <begin position="38"/>
        <end position="65"/>
    </location>
</feature>
<name>A0ABV9W8D0_9ACTN</name>
<evidence type="ECO:0000256" key="2">
    <source>
        <dbReference type="SAM" id="Phobius"/>
    </source>
</evidence>
<dbReference type="EMBL" id="JBHSIU010000066">
    <property type="protein sequence ID" value="MFC5004522.1"/>
    <property type="molecule type" value="Genomic_DNA"/>
</dbReference>
<keyword evidence="2" id="KW-1133">Transmembrane helix</keyword>
<dbReference type="RefSeq" id="WP_380124500.1">
    <property type="nucleotide sequence ID" value="NZ_JBHSIU010000066.1"/>
</dbReference>
<feature type="transmembrane region" description="Helical" evidence="2">
    <location>
        <begin position="122"/>
        <end position="141"/>
    </location>
</feature>
<organism evidence="3 4">
    <name type="scientific">Dactylosporangium cerinum</name>
    <dbReference type="NCBI Taxonomy" id="1434730"/>
    <lineage>
        <taxon>Bacteria</taxon>
        <taxon>Bacillati</taxon>
        <taxon>Actinomycetota</taxon>
        <taxon>Actinomycetes</taxon>
        <taxon>Micromonosporales</taxon>
        <taxon>Micromonosporaceae</taxon>
        <taxon>Dactylosporangium</taxon>
    </lineage>
</organism>
<feature type="compositionally biased region" description="Low complexity" evidence="1">
    <location>
        <begin position="231"/>
        <end position="245"/>
    </location>
</feature>
<gene>
    <name evidence="3" type="ORF">ACFPIJ_42695</name>
</gene>